<dbReference type="RefSeq" id="WP_204400346.1">
    <property type="nucleotide sequence ID" value="NZ_JAFBEE010000002.1"/>
</dbReference>
<protein>
    <recommendedName>
        <fullName evidence="3">N-formylglutamate amidohydrolase</fullName>
    </recommendedName>
</protein>
<dbReference type="SUPFAM" id="SSF53187">
    <property type="entry name" value="Zn-dependent exopeptidases"/>
    <property type="match status" value="1"/>
</dbReference>
<evidence type="ECO:0000313" key="1">
    <source>
        <dbReference type="EMBL" id="MBM7614075.1"/>
    </source>
</evidence>
<reference evidence="1 2" key="1">
    <citation type="submission" date="2021-01" db="EMBL/GenBank/DDBJ databases">
        <title>Genomic Encyclopedia of Type Strains, Phase IV (KMG-IV): sequencing the most valuable type-strain genomes for metagenomic binning, comparative biology and taxonomic classification.</title>
        <authorList>
            <person name="Goeker M."/>
        </authorList>
    </citation>
    <scope>NUCLEOTIDE SEQUENCE [LARGE SCALE GENOMIC DNA]</scope>
    <source>
        <strain evidence="1 2">DSM 25890</strain>
    </source>
</reference>
<organism evidence="1 2">
    <name type="scientific">Alkaliphilus hydrothermalis</name>
    <dbReference type="NCBI Taxonomy" id="1482730"/>
    <lineage>
        <taxon>Bacteria</taxon>
        <taxon>Bacillati</taxon>
        <taxon>Bacillota</taxon>
        <taxon>Clostridia</taxon>
        <taxon>Peptostreptococcales</taxon>
        <taxon>Natronincolaceae</taxon>
        <taxon>Alkaliphilus</taxon>
    </lineage>
</organism>
<comment type="caution">
    <text evidence="1">The sequence shown here is derived from an EMBL/GenBank/DDBJ whole genome shotgun (WGS) entry which is preliminary data.</text>
</comment>
<name>A0ABS2NM95_9FIRM</name>
<keyword evidence="2" id="KW-1185">Reference proteome</keyword>
<dbReference type="EMBL" id="JAFBEE010000002">
    <property type="protein sequence ID" value="MBM7614075.1"/>
    <property type="molecule type" value="Genomic_DNA"/>
</dbReference>
<evidence type="ECO:0000313" key="2">
    <source>
        <dbReference type="Proteomes" id="UP001314796"/>
    </source>
</evidence>
<evidence type="ECO:0008006" key="3">
    <source>
        <dbReference type="Google" id="ProtNLM"/>
    </source>
</evidence>
<proteinExistence type="predicted"/>
<dbReference type="Proteomes" id="UP001314796">
    <property type="component" value="Unassembled WGS sequence"/>
</dbReference>
<gene>
    <name evidence="1" type="ORF">JOC73_000584</name>
</gene>
<sequence>MDYSHDFYVNKALTLEKQFSQNKYFGTREAGLFQYIEGNIPVILSAPHTVRQIRNGTHKKADIFTGSLGIILQELTNCHLIYRTYTGKGDANRDIECPYKAQLMKKITDNNILYLIDLHGMGENREFDIDIGTLRGKSIETSLEKIILNSFFSFNIKDVRFDYLFDADKEGTVTNTIWNNLSINSFQIEINAIYRNLKVKKNHPNFLRLIRSIEQLILSLG</sequence>
<dbReference type="Gene3D" id="3.40.630.40">
    <property type="entry name" value="Zn-dependent exopeptidases"/>
    <property type="match status" value="1"/>
</dbReference>
<accession>A0ABS2NM95</accession>